<evidence type="ECO:0000259" key="4">
    <source>
        <dbReference type="Pfam" id="PF14432"/>
    </source>
</evidence>
<evidence type="ECO:0000256" key="2">
    <source>
        <dbReference type="ARBA" id="ARBA00022737"/>
    </source>
</evidence>
<feature type="repeat" description="PPR" evidence="3">
    <location>
        <begin position="215"/>
        <end position="250"/>
    </location>
</feature>
<accession>A0A830D5P1</accession>
<dbReference type="GO" id="GO:0008270">
    <property type="term" value="F:zinc ion binding"/>
    <property type="evidence" value="ECO:0007669"/>
    <property type="project" value="InterPro"/>
</dbReference>
<evidence type="ECO:0000313" key="6">
    <source>
        <dbReference type="Proteomes" id="UP000653305"/>
    </source>
</evidence>
<feature type="domain" description="DYW" evidence="4">
    <location>
        <begin position="559"/>
        <end position="637"/>
    </location>
</feature>
<dbReference type="Pfam" id="PF20430">
    <property type="entry name" value="Eplus_motif"/>
    <property type="match status" value="1"/>
</dbReference>
<dbReference type="InterPro" id="IPR011990">
    <property type="entry name" value="TPR-like_helical_dom_sf"/>
</dbReference>
<name>A0A830D5P1_9LAMI</name>
<dbReference type="PROSITE" id="PS51375">
    <property type="entry name" value="PPR"/>
    <property type="match status" value="3"/>
</dbReference>
<dbReference type="Gene3D" id="1.25.40.10">
    <property type="entry name" value="Tetratricopeptide repeat domain"/>
    <property type="match status" value="4"/>
</dbReference>
<proteinExistence type="inferred from homology"/>
<comment type="similarity">
    <text evidence="1">Belongs to the PPR family. PCMP-H subfamily.</text>
</comment>
<dbReference type="PANTHER" id="PTHR47926:SF436">
    <property type="entry name" value="PENTATRICOPEPTIDE REPEAT-CONTAINING PROTEIN ELI1, CHLOROPLASTIC-LIKE ISOFORM X2"/>
    <property type="match status" value="1"/>
</dbReference>
<dbReference type="InterPro" id="IPR046848">
    <property type="entry name" value="E_motif"/>
</dbReference>
<dbReference type="InterPro" id="IPR032867">
    <property type="entry name" value="DYW_dom"/>
</dbReference>
<keyword evidence="6" id="KW-1185">Reference proteome</keyword>
<dbReference type="OrthoDB" id="1688675at2759"/>
<dbReference type="EMBL" id="BMAC01002042">
    <property type="protein sequence ID" value="GFQ07868.1"/>
    <property type="molecule type" value="Genomic_DNA"/>
</dbReference>
<gene>
    <name evidence="5" type="ORF">PHJA_002930800</name>
</gene>
<sequence>MRWPTAYTTPSSLARHCRAVFRSCARHSALDPGQKLHAAAITAGLLTHPSLYLRNVIMHMYAACGYVSSARKLFDEIPLTHKDTADWTTLMDCHGRAGSSTDAINLFVVMWRYGVSIDDITIVSLLSTCAKVGNSEFGVQGHACMIKLGLNYCVKARNSAMDMYVKCGLIGDAKTLFDEMNVRNVVSWTVLLWGVVKWEGLEKGQNVFDEMPERNEIAWTIMISRYVENGFIKEAFRLLTEMMFGFGLHLNSSSLCSLLSACTQSGDVVMGKWAHSYALKATLGNNNTFADVKLGTSLLDMYAKCGRINNAIKVFNTMTTRNVVTWNAMLGGLAMHGKGAMVLNILDKMSEEIKPNDVTFTAVLSACSHSGLVDAGRKIFYALENNAYGVKPSMENYACVVDLLGRSGRLEEAEDIIRRMPMRPNEVVLGSLLGACNAHRQHELGDRVVRDLARMYPHNTDHHVLLSNMYALSGKPDKAYSLRRDLRDRGIRKVPGISTMYIDGQVHRFSAGDKSHPRIDEIYYMLDEMIPKLKLAGYAPDLTSQILSGGGDDDDINVQEEKERALVSHSEKLAVCFGLISTKAGTPLYIFKNLRICRDCHSAMKIVSEVYDREIVIRDRNRFHSFKDGFCSCFDFW</sequence>
<protein>
    <submittedName>
        <fullName evidence="5">Pentatricopeptide repeat-containing protein at5g15340 mitochondrial</fullName>
    </submittedName>
</protein>
<feature type="repeat" description="PPR" evidence="3">
    <location>
        <begin position="291"/>
        <end position="325"/>
    </location>
</feature>
<dbReference type="FunFam" id="1.25.40.10:FF:000690">
    <property type="entry name" value="Pentatricopeptide repeat-containing protein"/>
    <property type="match status" value="1"/>
</dbReference>
<feature type="repeat" description="PPR" evidence="3">
    <location>
        <begin position="83"/>
        <end position="117"/>
    </location>
</feature>
<comment type="caution">
    <text evidence="5">The sequence shown here is derived from an EMBL/GenBank/DDBJ whole genome shotgun (WGS) entry which is preliminary data.</text>
</comment>
<dbReference type="AlphaFoldDB" id="A0A830D5P1"/>
<dbReference type="PANTHER" id="PTHR47926">
    <property type="entry name" value="PENTATRICOPEPTIDE REPEAT-CONTAINING PROTEIN"/>
    <property type="match status" value="1"/>
</dbReference>
<organism evidence="5 6">
    <name type="scientific">Phtheirospermum japonicum</name>
    <dbReference type="NCBI Taxonomy" id="374723"/>
    <lineage>
        <taxon>Eukaryota</taxon>
        <taxon>Viridiplantae</taxon>
        <taxon>Streptophyta</taxon>
        <taxon>Embryophyta</taxon>
        <taxon>Tracheophyta</taxon>
        <taxon>Spermatophyta</taxon>
        <taxon>Magnoliopsida</taxon>
        <taxon>eudicotyledons</taxon>
        <taxon>Gunneridae</taxon>
        <taxon>Pentapetalae</taxon>
        <taxon>asterids</taxon>
        <taxon>lamiids</taxon>
        <taxon>Lamiales</taxon>
        <taxon>Orobanchaceae</taxon>
        <taxon>Orobanchaceae incertae sedis</taxon>
        <taxon>Phtheirospermum</taxon>
    </lineage>
</organism>
<evidence type="ECO:0000256" key="1">
    <source>
        <dbReference type="ARBA" id="ARBA00006643"/>
    </source>
</evidence>
<dbReference type="GO" id="GO:0003729">
    <property type="term" value="F:mRNA binding"/>
    <property type="evidence" value="ECO:0007669"/>
    <property type="project" value="UniProtKB-ARBA"/>
</dbReference>
<reference evidence="5" key="1">
    <citation type="submission" date="2020-07" db="EMBL/GenBank/DDBJ databases">
        <title>Ethylene signaling mediates host invasion by parasitic plants.</title>
        <authorList>
            <person name="Yoshida S."/>
        </authorList>
    </citation>
    <scope>NUCLEOTIDE SEQUENCE</scope>
    <source>
        <strain evidence="5">Okayama</strain>
    </source>
</reference>
<dbReference type="Proteomes" id="UP000653305">
    <property type="component" value="Unassembled WGS sequence"/>
</dbReference>
<dbReference type="GO" id="GO:0009451">
    <property type="term" value="P:RNA modification"/>
    <property type="evidence" value="ECO:0007669"/>
    <property type="project" value="InterPro"/>
</dbReference>
<dbReference type="Pfam" id="PF14432">
    <property type="entry name" value="DYW_deaminase"/>
    <property type="match status" value="1"/>
</dbReference>
<dbReference type="Pfam" id="PF01535">
    <property type="entry name" value="PPR"/>
    <property type="match status" value="6"/>
</dbReference>
<evidence type="ECO:0000313" key="5">
    <source>
        <dbReference type="EMBL" id="GFQ07868.1"/>
    </source>
</evidence>
<dbReference type="InterPro" id="IPR046960">
    <property type="entry name" value="PPR_At4g14850-like_plant"/>
</dbReference>
<keyword evidence="2" id="KW-0677">Repeat</keyword>
<dbReference type="InterPro" id="IPR046849">
    <property type="entry name" value="E2_motif"/>
</dbReference>
<dbReference type="NCBIfam" id="TIGR00756">
    <property type="entry name" value="PPR"/>
    <property type="match status" value="2"/>
</dbReference>
<evidence type="ECO:0000256" key="3">
    <source>
        <dbReference type="PROSITE-ProRule" id="PRU00708"/>
    </source>
</evidence>
<dbReference type="Pfam" id="PF13041">
    <property type="entry name" value="PPR_2"/>
    <property type="match status" value="1"/>
</dbReference>
<dbReference type="Pfam" id="PF20431">
    <property type="entry name" value="E_motif"/>
    <property type="match status" value="1"/>
</dbReference>
<dbReference type="InterPro" id="IPR002885">
    <property type="entry name" value="PPR_rpt"/>
</dbReference>